<dbReference type="SUPFAM" id="SSF53474">
    <property type="entry name" value="alpha/beta-Hydrolases"/>
    <property type="match status" value="1"/>
</dbReference>
<accession>A0A0N5BP10</accession>
<sequence>MRDVFKLRSFYTKYFKNVEEKIVPSTVLHSMSMYLPTTPGEHINVNAVTRDNMPNGSDIGCVVAIHDVPGNDKSYLSLYKPLTKKGIRFLAINLPGFGYSSYDKRLKCTSNERLIFTKKICNELIHSKEKVIFMGLGRGCETAIKITDEYHDKGCIGCVAISPYGIKNDHLRDHKFPYNIVYLLSLIKYFGSHQLKPLLDIRSKVIRRTICEIDFSTLPPYIKRITKQGQKFSLVYGGRSKKTTPETSLSLAEFMSNCKFLKTSKGKEKENINKIKEFYQQDILNIAVNVEYSKHKVQKTSPNFIADICETMLRSSKLKNE</sequence>
<evidence type="ECO:0000313" key="2">
    <source>
        <dbReference type="WBParaSite" id="SPAL_0000763800.1"/>
    </source>
</evidence>
<dbReference type="Gene3D" id="3.40.50.1820">
    <property type="entry name" value="alpha/beta hydrolase"/>
    <property type="match status" value="1"/>
</dbReference>
<dbReference type="AlphaFoldDB" id="A0A0N5BP10"/>
<dbReference type="PANTHER" id="PTHR47533:SF4">
    <property type="entry name" value="AB HYDROLASE-1 DOMAIN-CONTAINING PROTEIN"/>
    <property type="match status" value="1"/>
</dbReference>
<dbReference type="InterPro" id="IPR010463">
    <property type="entry name" value="DUF1057"/>
</dbReference>
<keyword evidence="1" id="KW-1185">Reference proteome</keyword>
<proteinExistence type="predicted"/>
<dbReference type="ESTHER" id="strea-a0a0n5bp10">
    <property type="family name" value="Duf_1057"/>
</dbReference>
<dbReference type="InterPro" id="IPR029058">
    <property type="entry name" value="AB_hydrolase_fold"/>
</dbReference>
<name>A0A0N5BP10_STREA</name>
<organism evidence="1 2">
    <name type="scientific">Strongyloides papillosus</name>
    <name type="common">Intestinal threadworm</name>
    <dbReference type="NCBI Taxonomy" id="174720"/>
    <lineage>
        <taxon>Eukaryota</taxon>
        <taxon>Metazoa</taxon>
        <taxon>Ecdysozoa</taxon>
        <taxon>Nematoda</taxon>
        <taxon>Chromadorea</taxon>
        <taxon>Rhabditida</taxon>
        <taxon>Tylenchina</taxon>
        <taxon>Panagrolaimomorpha</taxon>
        <taxon>Strongyloidoidea</taxon>
        <taxon>Strongyloididae</taxon>
        <taxon>Strongyloides</taxon>
    </lineage>
</organism>
<dbReference type="Proteomes" id="UP000046392">
    <property type="component" value="Unplaced"/>
</dbReference>
<dbReference type="PANTHER" id="PTHR47533">
    <property type="entry name" value="PROTEIN CBG21859"/>
    <property type="match status" value="1"/>
</dbReference>
<dbReference type="Pfam" id="PF06342">
    <property type="entry name" value="DUF1057"/>
    <property type="match status" value="1"/>
</dbReference>
<evidence type="ECO:0000313" key="1">
    <source>
        <dbReference type="Proteomes" id="UP000046392"/>
    </source>
</evidence>
<protein>
    <submittedName>
        <fullName evidence="2">Hydrolase_4 domain-containing protein</fullName>
    </submittedName>
</protein>
<dbReference type="WBParaSite" id="SPAL_0000763800.1">
    <property type="protein sequence ID" value="SPAL_0000763800.1"/>
    <property type="gene ID" value="SPAL_0000763800"/>
</dbReference>
<reference evidence="2" key="1">
    <citation type="submission" date="2017-02" db="UniProtKB">
        <authorList>
            <consortium name="WormBaseParasite"/>
        </authorList>
    </citation>
    <scope>IDENTIFICATION</scope>
</reference>